<dbReference type="PROSITE" id="PS00061">
    <property type="entry name" value="ADH_SHORT"/>
    <property type="match status" value="1"/>
</dbReference>
<sequence>MLETILFWLTLVGILYYVITSLLERLRVKNLTEKPVLITGCDTGFGHDLALKCLQEGMPVLAGCLTQQGCDGLILIAKNRQLNVNRLHTFLLDVRSDESVKNARKCVEEYIKSYNGLYGLVNNAGIGGNVSFDDWLLVQDYKDVLDVNTLGVIRVTHAFKDLIKKTKGRIVTVASSSARVALPSFGPYTVSKFAVASYMDVIRVELGFFGVSVSTLEPGFFKTPLTCAKRNTDMMERLWNRATPETREEYGEKFFNAAKSVTQRILVDQCIEQTEQVVDAYFHALTSYFPRPRYQVGKDCVYGYAPFSFLPSRWQDWTFKLARYLANLPLPKSVSDK</sequence>
<dbReference type="InterPro" id="IPR020904">
    <property type="entry name" value="Sc_DH/Rdtase_CS"/>
</dbReference>
<name>A0A914DDK7_9BILA</name>
<evidence type="ECO:0000256" key="3">
    <source>
        <dbReference type="SAM" id="Phobius"/>
    </source>
</evidence>
<keyword evidence="4" id="KW-1185">Reference proteome</keyword>
<dbReference type="SUPFAM" id="SSF51735">
    <property type="entry name" value="NAD(P)-binding Rossmann-fold domains"/>
    <property type="match status" value="1"/>
</dbReference>
<feature type="transmembrane region" description="Helical" evidence="3">
    <location>
        <begin position="6"/>
        <end position="23"/>
    </location>
</feature>
<dbReference type="GO" id="GO:0016491">
    <property type="term" value="F:oxidoreductase activity"/>
    <property type="evidence" value="ECO:0007669"/>
    <property type="project" value="UniProtKB-KW"/>
</dbReference>
<dbReference type="PANTHER" id="PTHR43313">
    <property type="entry name" value="SHORT-CHAIN DEHYDROGENASE/REDUCTASE FAMILY 9C"/>
    <property type="match status" value="1"/>
</dbReference>
<protein>
    <submittedName>
        <fullName evidence="5">Uncharacterized protein</fullName>
    </submittedName>
</protein>
<dbReference type="Pfam" id="PF00106">
    <property type="entry name" value="adh_short"/>
    <property type="match status" value="1"/>
</dbReference>
<keyword evidence="3" id="KW-0812">Transmembrane</keyword>
<dbReference type="PRINTS" id="PR00080">
    <property type="entry name" value="SDRFAMILY"/>
</dbReference>
<dbReference type="Proteomes" id="UP000887540">
    <property type="component" value="Unplaced"/>
</dbReference>
<organism evidence="4 5">
    <name type="scientific">Acrobeloides nanus</name>
    <dbReference type="NCBI Taxonomy" id="290746"/>
    <lineage>
        <taxon>Eukaryota</taxon>
        <taxon>Metazoa</taxon>
        <taxon>Ecdysozoa</taxon>
        <taxon>Nematoda</taxon>
        <taxon>Chromadorea</taxon>
        <taxon>Rhabditida</taxon>
        <taxon>Tylenchina</taxon>
        <taxon>Cephalobomorpha</taxon>
        <taxon>Cephaloboidea</taxon>
        <taxon>Cephalobidae</taxon>
        <taxon>Acrobeloides</taxon>
    </lineage>
</organism>
<dbReference type="Gene3D" id="3.40.50.720">
    <property type="entry name" value="NAD(P)-binding Rossmann-like Domain"/>
    <property type="match status" value="1"/>
</dbReference>
<keyword evidence="1" id="KW-0560">Oxidoreductase</keyword>
<dbReference type="InterPro" id="IPR036291">
    <property type="entry name" value="NAD(P)-bd_dom_sf"/>
</dbReference>
<dbReference type="InterPro" id="IPR002347">
    <property type="entry name" value="SDR_fam"/>
</dbReference>
<dbReference type="PRINTS" id="PR00081">
    <property type="entry name" value="GDHRDH"/>
</dbReference>
<dbReference type="AlphaFoldDB" id="A0A914DDK7"/>
<dbReference type="PANTHER" id="PTHR43313:SF7">
    <property type="entry name" value="17-BETA-HYDROXYSTEROID DEHYDROGENASE TYPE 6"/>
    <property type="match status" value="1"/>
</dbReference>
<proteinExistence type="inferred from homology"/>
<keyword evidence="3" id="KW-1133">Transmembrane helix</keyword>
<evidence type="ECO:0000256" key="2">
    <source>
        <dbReference type="RuleBase" id="RU000363"/>
    </source>
</evidence>
<evidence type="ECO:0000313" key="5">
    <source>
        <dbReference type="WBParaSite" id="ACRNAN_scaffold2426.g10769.t1"/>
    </source>
</evidence>
<evidence type="ECO:0000313" key="4">
    <source>
        <dbReference type="Proteomes" id="UP000887540"/>
    </source>
</evidence>
<dbReference type="GO" id="GO:0008202">
    <property type="term" value="P:steroid metabolic process"/>
    <property type="evidence" value="ECO:0007669"/>
    <property type="project" value="TreeGrafter"/>
</dbReference>
<comment type="similarity">
    <text evidence="2">Belongs to the short-chain dehydrogenases/reductases (SDR) family.</text>
</comment>
<accession>A0A914DDK7</accession>
<evidence type="ECO:0000256" key="1">
    <source>
        <dbReference type="ARBA" id="ARBA00023002"/>
    </source>
</evidence>
<dbReference type="WBParaSite" id="ACRNAN_scaffold2426.g10769.t1">
    <property type="protein sequence ID" value="ACRNAN_scaffold2426.g10769.t1"/>
    <property type="gene ID" value="ACRNAN_scaffold2426.g10769"/>
</dbReference>
<reference evidence="5" key="1">
    <citation type="submission" date="2022-11" db="UniProtKB">
        <authorList>
            <consortium name="WormBaseParasite"/>
        </authorList>
    </citation>
    <scope>IDENTIFICATION</scope>
</reference>
<keyword evidence="3" id="KW-0472">Membrane</keyword>